<dbReference type="EMBL" id="CP020569">
    <property type="protein sequence ID" value="ARF57952.1"/>
    <property type="molecule type" value="Genomic_DNA"/>
</dbReference>
<evidence type="ECO:0000313" key="3">
    <source>
        <dbReference type="Proteomes" id="UP000192726"/>
    </source>
</evidence>
<evidence type="ECO:0000256" key="1">
    <source>
        <dbReference type="SAM" id="Phobius"/>
    </source>
</evidence>
<proteinExistence type="predicted"/>
<organism evidence="2 3">
    <name type="scientific">Streptomyces gilvosporeus</name>
    <dbReference type="NCBI Taxonomy" id="553510"/>
    <lineage>
        <taxon>Bacteria</taxon>
        <taxon>Bacillati</taxon>
        <taxon>Actinomycetota</taxon>
        <taxon>Actinomycetes</taxon>
        <taxon>Kitasatosporales</taxon>
        <taxon>Streptomycetaceae</taxon>
        <taxon>Streptomyces</taxon>
    </lineage>
</organism>
<dbReference type="OrthoDB" id="3872738at2"/>
<keyword evidence="1" id="KW-1133">Transmembrane helix</keyword>
<keyword evidence="1" id="KW-0472">Membrane</keyword>
<dbReference type="STRING" id="553510.B1H19_30515"/>
<evidence type="ECO:0000313" key="2">
    <source>
        <dbReference type="EMBL" id="ARF57952.1"/>
    </source>
</evidence>
<gene>
    <name evidence="2" type="ORF">B1H19_30515</name>
</gene>
<name>A0A1V0TZ54_9ACTN</name>
<accession>A0A1V0TZ54</accession>
<dbReference type="AlphaFoldDB" id="A0A1V0TZ54"/>
<dbReference type="Proteomes" id="UP000192726">
    <property type="component" value="Chromosome"/>
</dbReference>
<feature type="transmembrane region" description="Helical" evidence="1">
    <location>
        <begin position="79"/>
        <end position="103"/>
    </location>
</feature>
<sequence>MSTAARSPLANRLTPCCSGESSGLHIGGVVATFRNACGECRYTTPWLTESEAERRIVDHYARRHPHLPPGGAQQINGGGGGGCGGCGALALGLIVLVVIIGLASQK</sequence>
<dbReference type="KEGG" id="sgv:B1H19_30515"/>
<keyword evidence="3" id="KW-1185">Reference proteome</keyword>
<keyword evidence="1" id="KW-0812">Transmembrane</keyword>
<protein>
    <submittedName>
        <fullName evidence="2">Uncharacterized protein</fullName>
    </submittedName>
</protein>
<reference evidence="2 3" key="1">
    <citation type="submission" date="2017-04" db="EMBL/GenBank/DDBJ databases">
        <title>Complete Genome Sequence of Streptomyces gilvosporeus F607, a Capable Producer of Natamycin.</title>
        <authorList>
            <person name="Zong G."/>
            <person name="Zhong C."/>
            <person name="Fu J."/>
            <person name="Qin R."/>
            <person name="Cao G."/>
        </authorList>
    </citation>
    <scope>NUCLEOTIDE SEQUENCE [LARGE SCALE GENOMIC DNA]</scope>
    <source>
        <strain evidence="2 3">F607</strain>
    </source>
</reference>